<protein>
    <submittedName>
        <fullName evidence="1">Uncharacterized protein</fullName>
    </submittedName>
</protein>
<proteinExistence type="predicted"/>
<name>A0A0K2TG19_LEPSM</name>
<evidence type="ECO:0000313" key="1">
    <source>
        <dbReference type="EMBL" id="CDW24934.1"/>
    </source>
</evidence>
<accession>A0A0K2TG19</accession>
<dbReference type="EMBL" id="HACA01007573">
    <property type="protein sequence ID" value="CDW24934.1"/>
    <property type="molecule type" value="Transcribed_RNA"/>
</dbReference>
<reference evidence="1" key="1">
    <citation type="submission" date="2014-05" db="EMBL/GenBank/DDBJ databases">
        <authorList>
            <person name="Chronopoulou M."/>
        </authorList>
    </citation>
    <scope>NUCLEOTIDE SEQUENCE</scope>
    <source>
        <tissue evidence="1">Whole organism</tissue>
    </source>
</reference>
<dbReference type="AlphaFoldDB" id="A0A0K2TG19"/>
<organism evidence="1">
    <name type="scientific">Lepeophtheirus salmonis</name>
    <name type="common">Salmon louse</name>
    <name type="synonym">Caligus salmonis</name>
    <dbReference type="NCBI Taxonomy" id="72036"/>
    <lineage>
        <taxon>Eukaryota</taxon>
        <taxon>Metazoa</taxon>
        <taxon>Ecdysozoa</taxon>
        <taxon>Arthropoda</taxon>
        <taxon>Crustacea</taxon>
        <taxon>Multicrustacea</taxon>
        <taxon>Hexanauplia</taxon>
        <taxon>Copepoda</taxon>
        <taxon>Siphonostomatoida</taxon>
        <taxon>Caligidae</taxon>
        <taxon>Lepeophtheirus</taxon>
    </lineage>
</organism>
<sequence>MKSAFFSFDTDGAFGGSIEMEELCCREEGSVLAAMRGKLFGELSMDLSVAVLFV</sequence>